<proteinExistence type="predicted"/>
<evidence type="ECO:0000313" key="1">
    <source>
        <dbReference type="EMBL" id="SVC52806.1"/>
    </source>
</evidence>
<protein>
    <recommendedName>
        <fullName evidence="2">DUF1501 domain-containing protein</fullName>
    </recommendedName>
</protein>
<reference evidence="1" key="1">
    <citation type="submission" date="2018-05" db="EMBL/GenBank/DDBJ databases">
        <authorList>
            <person name="Lanie J.A."/>
            <person name="Ng W.-L."/>
            <person name="Kazmierczak K.M."/>
            <person name="Andrzejewski T.M."/>
            <person name="Davidsen T.M."/>
            <person name="Wayne K.J."/>
            <person name="Tettelin H."/>
            <person name="Glass J.I."/>
            <person name="Rusch D."/>
            <person name="Podicherti R."/>
            <person name="Tsui H.-C.T."/>
            <person name="Winkler M.E."/>
        </authorList>
    </citation>
    <scope>NUCLEOTIDE SEQUENCE</scope>
</reference>
<gene>
    <name evidence="1" type="ORF">METZ01_LOCUS305660</name>
</gene>
<dbReference type="EMBL" id="UINC01096156">
    <property type="protein sequence ID" value="SVC52806.1"/>
    <property type="molecule type" value="Genomic_DNA"/>
</dbReference>
<sequence>MMALAGLANGAWPHAPKLPHFAPKAKRVVHLFMNGGPSQGGTLDPKPMLT</sequence>
<name>A0A382MVK8_9ZZZZ</name>
<dbReference type="AlphaFoldDB" id="A0A382MVK8"/>
<evidence type="ECO:0008006" key="2">
    <source>
        <dbReference type="Google" id="ProtNLM"/>
    </source>
</evidence>
<feature type="non-terminal residue" evidence="1">
    <location>
        <position position="50"/>
    </location>
</feature>
<organism evidence="1">
    <name type="scientific">marine metagenome</name>
    <dbReference type="NCBI Taxonomy" id="408172"/>
    <lineage>
        <taxon>unclassified sequences</taxon>
        <taxon>metagenomes</taxon>
        <taxon>ecological metagenomes</taxon>
    </lineage>
</organism>
<accession>A0A382MVK8</accession>